<name>A0ABY1NBW8_9RHOB</name>
<sequence>MSEHSSRLSLPFIMPSQAQKHVTHNEALQILDMLVQPVIEAFDATDPPLQPDDGTIWALGVSPTAGWLGHGHHLATWTNGAWLFMPLQEGFKAVERGSTEIVIWDGTIWKPAEISEASNLNGVGVNTGFDTTNRLSVSSQATLLTHEGAGHQVKVNKATDTDTASLLFQTNWSGRAEIGTSGSDEFSIKVSPDGSSWTTGLKFDATTGIPVAPEGLEVNGVIAGTAVTQSNMDSTEGRILKVGDGGVLGNAVQVSGGADLHTRDLACGNYVAVASVTDGLPETAAYWHSLMMSPRENGFLSGIAIRNAANLASQRCWFGTGGTATDPIVWTEFWHKSNTTVDTNGFVKEASPIVRLSNSGIEEPADPLNANFSRLSAGQYQISNVPPLAVTGWQIEVPQDANGNRIVFVDAQYDATDQVLNVTTSHVAWDGGWTAGAAKDIPENRWVDLRFVSKDEDDGEL</sequence>
<dbReference type="RefSeq" id="WP_283424431.1">
    <property type="nucleotide sequence ID" value="NZ_FXTY01000001.1"/>
</dbReference>
<dbReference type="Pfam" id="PF10983">
    <property type="entry name" value="DUF2793"/>
    <property type="match status" value="1"/>
</dbReference>
<gene>
    <name evidence="2" type="ORF">SAMN06265373_101582</name>
</gene>
<evidence type="ECO:0000313" key="3">
    <source>
        <dbReference type="Proteomes" id="UP001157961"/>
    </source>
</evidence>
<evidence type="ECO:0000313" key="2">
    <source>
        <dbReference type="EMBL" id="SMP05597.1"/>
    </source>
</evidence>
<evidence type="ECO:0000259" key="1">
    <source>
        <dbReference type="Pfam" id="PF25670"/>
    </source>
</evidence>
<keyword evidence="3" id="KW-1185">Reference proteome</keyword>
<reference evidence="2 3" key="1">
    <citation type="submission" date="2017-05" db="EMBL/GenBank/DDBJ databases">
        <authorList>
            <person name="Varghese N."/>
            <person name="Submissions S."/>
        </authorList>
    </citation>
    <scope>NUCLEOTIDE SEQUENCE [LARGE SCALE GENOMIC DNA]</scope>
    <source>
        <strain evidence="2 3">DSM 29734</strain>
    </source>
</reference>
<organism evidence="2 3">
    <name type="scientific">Shimia sagamensis</name>
    <dbReference type="NCBI Taxonomy" id="1566352"/>
    <lineage>
        <taxon>Bacteria</taxon>
        <taxon>Pseudomonadati</taxon>
        <taxon>Pseudomonadota</taxon>
        <taxon>Alphaproteobacteria</taxon>
        <taxon>Rhodobacterales</taxon>
        <taxon>Roseobacteraceae</taxon>
    </lineage>
</organism>
<accession>A0ABY1NBW8</accession>
<protein>
    <recommendedName>
        <fullName evidence="1">Phage tail protein C-terminal domain-containing protein</fullName>
    </recommendedName>
</protein>
<proteinExistence type="predicted"/>
<dbReference type="InterPro" id="IPR021251">
    <property type="entry name" value="DUF2793"/>
</dbReference>
<dbReference type="Pfam" id="PF25670">
    <property type="entry name" value="Phage_tail_C_2"/>
    <property type="match status" value="1"/>
</dbReference>
<dbReference type="Proteomes" id="UP001157961">
    <property type="component" value="Unassembled WGS sequence"/>
</dbReference>
<feature type="domain" description="Phage tail protein C-terminal" evidence="1">
    <location>
        <begin position="338"/>
        <end position="450"/>
    </location>
</feature>
<dbReference type="EMBL" id="FXTY01000001">
    <property type="protein sequence ID" value="SMP05597.1"/>
    <property type="molecule type" value="Genomic_DNA"/>
</dbReference>
<comment type="caution">
    <text evidence="2">The sequence shown here is derived from an EMBL/GenBank/DDBJ whole genome shotgun (WGS) entry which is preliminary data.</text>
</comment>
<dbReference type="InterPro" id="IPR058008">
    <property type="entry name" value="Gp26_C"/>
</dbReference>